<reference evidence="1 2" key="1">
    <citation type="submission" date="2024-01" db="EMBL/GenBank/DDBJ databases">
        <authorList>
            <person name="Allen C."/>
            <person name="Tagirdzhanova G."/>
        </authorList>
    </citation>
    <scope>NUCLEOTIDE SEQUENCE [LARGE SCALE GENOMIC DNA]</scope>
    <source>
        <strain evidence="1 2">CBS 573.63</strain>
    </source>
</reference>
<gene>
    <name evidence="1" type="ORF">SEPCBS57363_005428</name>
</gene>
<name>A0ABP0DZR8_9PEZI</name>
<proteinExistence type="predicted"/>
<organism evidence="1 2">
    <name type="scientific">Sporothrix epigloea</name>
    <dbReference type="NCBI Taxonomy" id="1892477"/>
    <lineage>
        <taxon>Eukaryota</taxon>
        <taxon>Fungi</taxon>
        <taxon>Dikarya</taxon>
        <taxon>Ascomycota</taxon>
        <taxon>Pezizomycotina</taxon>
        <taxon>Sordariomycetes</taxon>
        <taxon>Sordariomycetidae</taxon>
        <taxon>Ophiostomatales</taxon>
        <taxon>Ophiostomataceae</taxon>
        <taxon>Sporothrix</taxon>
    </lineage>
</organism>
<keyword evidence="2" id="KW-1185">Reference proteome</keyword>
<comment type="caution">
    <text evidence="1">The sequence shown here is derived from an EMBL/GenBank/DDBJ whole genome shotgun (WGS) entry which is preliminary data.</text>
</comment>
<accession>A0ABP0DZR8</accession>
<dbReference type="EMBL" id="CAWUOM010000121">
    <property type="protein sequence ID" value="CAK7272996.1"/>
    <property type="molecule type" value="Genomic_DNA"/>
</dbReference>
<sequence length="97" mass="10185">MPGNVLPASTVMPTLADPLTGALGASMRFSQDNLVPPSSYDSGIPLSLDTLDWGNVDTGIQNVNSQENEWSSGDSDVLSNINFAAADMWGRGDTALQ</sequence>
<protein>
    <submittedName>
        <fullName evidence="1">Uncharacterized protein</fullName>
    </submittedName>
</protein>
<dbReference type="Proteomes" id="UP001642501">
    <property type="component" value="Unassembled WGS sequence"/>
</dbReference>
<evidence type="ECO:0000313" key="1">
    <source>
        <dbReference type="EMBL" id="CAK7272996.1"/>
    </source>
</evidence>
<evidence type="ECO:0000313" key="2">
    <source>
        <dbReference type="Proteomes" id="UP001642501"/>
    </source>
</evidence>